<feature type="transmembrane region" description="Helical" evidence="1">
    <location>
        <begin position="12"/>
        <end position="31"/>
    </location>
</feature>
<keyword evidence="1" id="KW-0472">Membrane</keyword>
<dbReference type="EMBL" id="FXWK01000001">
    <property type="protein sequence ID" value="SMQ64357.1"/>
    <property type="molecule type" value="Genomic_DNA"/>
</dbReference>
<keyword evidence="1" id="KW-0812">Transmembrane</keyword>
<dbReference type="AlphaFoldDB" id="A0A1Y6EP76"/>
<keyword evidence="1" id="KW-1133">Transmembrane helix</keyword>
<gene>
    <name evidence="2" type="ORF">SAMN06295905_0966</name>
</gene>
<evidence type="ECO:0000313" key="2">
    <source>
        <dbReference type="EMBL" id="SMQ64357.1"/>
    </source>
</evidence>
<evidence type="ECO:0000256" key="1">
    <source>
        <dbReference type="SAM" id="Phobius"/>
    </source>
</evidence>
<protein>
    <submittedName>
        <fullName evidence="2">Uncharacterized protein</fullName>
    </submittedName>
</protein>
<keyword evidence="3" id="KW-1185">Reference proteome</keyword>
<reference evidence="3" key="1">
    <citation type="submission" date="2017-04" db="EMBL/GenBank/DDBJ databases">
        <authorList>
            <person name="Varghese N."/>
            <person name="Submissions S."/>
        </authorList>
    </citation>
    <scope>NUCLEOTIDE SEQUENCE [LARGE SCALE GENOMIC DNA]</scope>
</reference>
<organism evidence="2 3">
    <name type="scientific">Devosia lucknowensis</name>
    <dbReference type="NCBI Taxonomy" id="1096929"/>
    <lineage>
        <taxon>Bacteria</taxon>
        <taxon>Pseudomonadati</taxon>
        <taxon>Pseudomonadota</taxon>
        <taxon>Alphaproteobacteria</taxon>
        <taxon>Hyphomicrobiales</taxon>
        <taxon>Devosiaceae</taxon>
        <taxon>Devosia</taxon>
    </lineage>
</organism>
<evidence type="ECO:0000313" key="3">
    <source>
        <dbReference type="Proteomes" id="UP000194474"/>
    </source>
</evidence>
<dbReference type="Proteomes" id="UP000194474">
    <property type="component" value="Unassembled WGS sequence"/>
</dbReference>
<proteinExistence type="predicted"/>
<sequence>MRSQTKTAAWQTMSWALVCLLSMGLVFSVVASV</sequence>
<accession>A0A1Y6EP76</accession>
<name>A0A1Y6EP76_9HYPH</name>